<protein>
    <submittedName>
        <fullName evidence="5">Stalk domain-containing protein</fullName>
    </submittedName>
</protein>
<dbReference type="InterPro" id="IPR012854">
    <property type="entry name" value="Cu_amine_oxidase-like_N"/>
</dbReference>
<dbReference type="Pfam" id="PF07833">
    <property type="entry name" value="Cu_amine_oxidN1"/>
    <property type="match status" value="1"/>
</dbReference>
<evidence type="ECO:0000313" key="5">
    <source>
        <dbReference type="EMBL" id="MCR6546675.1"/>
    </source>
</evidence>
<dbReference type="InterPro" id="IPR003591">
    <property type="entry name" value="Leu-rich_rpt_typical-subtyp"/>
</dbReference>
<feature type="signal peptide" evidence="3">
    <location>
        <begin position="1"/>
        <end position="22"/>
    </location>
</feature>
<sequence length="822" mass="93834">MKKIMLIAMIWLLVTTTGPALAVNINEYNQDLELNTFQDSIIMSLNTDKAFVNGREMSGKKPILENGRTMVPLRFLAENLQAKVDWHPTKKEVQINDGKKKILLTIGSKDMLVNGAKIKIDDPAILRNGTTYLSFQTIGDALGKTTEFKNDGKLIMVSNQPMDLNLTALNTLKASFDENYQVLYGDTWVIIAEKNNRLYGWDLNNRNDFTDLGDNFTNERLKEGKELYLSFHIGDSTMGSDQIFAIYPDKEVKFIYSTDLLGMKEKDGWLYMLVENNFWAMMLDSIELRKKFSGNLIRLNIAEAITYHETANNDVPFQAQQLGEPGYFYGIHPIVGDYYGRIIVRELKRDRNSYMFDWAIKDDAIYAIGVDFTSDQADKTVAQYKIPFTGRSHEKIPATDDAPEQLSEILARGLADTDIDLKDIENGILIEHSSFDLNQDGRSDEMYMIASSMSIDNYFTAPAYFIYITSPDDKFRIIQLDFPPIDLTEGNINIQYGDISGDKIPEIFYSVDYPQPEHVERSPHMLQYSPETGKFSDLDIAGENDFLIRDWGIEKNSENNNEEAELWLDLKKNIHDDQGIRHYFRLYQDRLIKRENYDRITNPDISHEQDREAVFADSNLENIVRKEIDKYEGPIYQSELKGITRLWAGGKMISNLKGIEYLADVEEVDFSGNIIEDLHPVEKLVNLKEADFSANKIRDFSPLNKLNALTTLDLSFCDISDLQSLGEMPNLKSLDLDYNKITDLRPLAKLKGLQNLYLYSNQIKSIDPLAALTNLENLSLQENQIKDVSPLKDLTSLQSLGLTGNPISNLDVLSTLEDTFIY</sequence>
<dbReference type="InterPro" id="IPR050836">
    <property type="entry name" value="SDS22/Internalin_LRR"/>
</dbReference>
<evidence type="ECO:0000259" key="4">
    <source>
        <dbReference type="Pfam" id="PF07833"/>
    </source>
</evidence>
<comment type="caution">
    <text evidence="5">The sequence shown here is derived from an EMBL/GenBank/DDBJ whole genome shotgun (WGS) entry which is preliminary data.</text>
</comment>
<evidence type="ECO:0000256" key="2">
    <source>
        <dbReference type="ARBA" id="ARBA00022737"/>
    </source>
</evidence>
<dbReference type="InterPro" id="IPR032675">
    <property type="entry name" value="LRR_dom_sf"/>
</dbReference>
<proteinExistence type="predicted"/>
<dbReference type="PROSITE" id="PS51450">
    <property type="entry name" value="LRR"/>
    <property type="match status" value="6"/>
</dbReference>
<dbReference type="PANTHER" id="PTHR46652:SF3">
    <property type="entry name" value="LEUCINE-RICH REPEAT-CONTAINING PROTEIN 9"/>
    <property type="match status" value="1"/>
</dbReference>
<evidence type="ECO:0000256" key="1">
    <source>
        <dbReference type="ARBA" id="ARBA00022614"/>
    </source>
</evidence>
<evidence type="ECO:0000313" key="6">
    <source>
        <dbReference type="Proteomes" id="UP001524944"/>
    </source>
</evidence>
<dbReference type="Proteomes" id="UP001524944">
    <property type="component" value="Unassembled WGS sequence"/>
</dbReference>
<dbReference type="InterPro" id="IPR001611">
    <property type="entry name" value="Leu-rich_rpt"/>
</dbReference>
<keyword evidence="2" id="KW-0677">Repeat</keyword>
<dbReference type="Gene3D" id="3.80.10.10">
    <property type="entry name" value="Ribonuclease Inhibitor"/>
    <property type="match status" value="1"/>
</dbReference>
<name>A0ABT1Y718_9FIRM</name>
<dbReference type="SUPFAM" id="SSF55383">
    <property type="entry name" value="Copper amine oxidase, domain N"/>
    <property type="match status" value="2"/>
</dbReference>
<feature type="domain" description="Copper amine oxidase-like N-terminal" evidence="4">
    <location>
        <begin position="52"/>
        <end position="153"/>
    </location>
</feature>
<dbReference type="InterPro" id="IPR025875">
    <property type="entry name" value="Leu-rich_rpt_4"/>
</dbReference>
<dbReference type="SMART" id="SM00369">
    <property type="entry name" value="LRR_TYP"/>
    <property type="match status" value="4"/>
</dbReference>
<dbReference type="SMART" id="SM00365">
    <property type="entry name" value="LRR_SD22"/>
    <property type="match status" value="7"/>
</dbReference>
<accession>A0ABT1Y718</accession>
<keyword evidence="1" id="KW-0433">Leucine-rich repeat</keyword>
<dbReference type="RefSeq" id="WP_089610917.1">
    <property type="nucleotide sequence ID" value="NZ_CP022121.1"/>
</dbReference>
<dbReference type="EMBL" id="JANPWE010000009">
    <property type="protein sequence ID" value="MCR6546675.1"/>
    <property type="molecule type" value="Genomic_DNA"/>
</dbReference>
<feature type="chain" id="PRO_5045091876" evidence="3">
    <location>
        <begin position="23"/>
        <end position="822"/>
    </location>
</feature>
<keyword evidence="3" id="KW-0732">Signal</keyword>
<gene>
    <name evidence="5" type="ORF">NVS47_14325</name>
</gene>
<dbReference type="Gene3D" id="3.30.457.10">
    <property type="entry name" value="Copper amine oxidase-like, N-terminal domain"/>
    <property type="match status" value="1"/>
</dbReference>
<keyword evidence="6" id="KW-1185">Reference proteome</keyword>
<dbReference type="SUPFAM" id="SSF52058">
    <property type="entry name" value="L domain-like"/>
    <property type="match status" value="1"/>
</dbReference>
<organism evidence="5 6">
    <name type="scientific">Dehalobacterium formicoaceticum</name>
    <dbReference type="NCBI Taxonomy" id="51515"/>
    <lineage>
        <taxon>Bacteria</taxon>
        <taxon>Bacillati</taxon>
        <taxon>Bacillota</taxon>
        <taxon>Clostridia</taxon>
        <taxon>Eubacteriales</taxon>
        <taxon>Peptococcaceae</taxon>
        <taxon>Dehalobacterium</taxon>
    </lineage>
</organism>
<dbReference type="PANTHER" id="PTHR46652">
    <property type="entry name" value="LEUCINE-RICH REPEAT AND IQ DOMAIN-CONTAINING PROTEIN 1-RELATED"/>
    <property type="match status" value="1"/>
</dbReference>
<dbReference type="Pfam" id="PF12799">
    <property type="entry name" value="LRR_4"/>
    <property type="match status" value="3"/>
</dbReference>
<evidence type="ECO:0000256" key="3">
    <source>
        <dbReference type="SAM" id="SignalP"/>
    </source>
</evidence>
<dbReference type="InterPro" id="IPR036582">
    <property type="entry name" value="Mao_N_sf"/>
</dbReference>
<reference evidence="5 6" key="1">
    <citation type="submission" date="2022-08" db="EMBL/GenBank/DDBJ databases">
        <title>Proteogenomics of the novel Dehalobacterium formicoaceticum strain EZ94 highlights a key role of methyltransferases during anaerobic dichloromethane degradation.</title>
        <authorList>
            <person name="Wasmund K."/>
        </authorList>
    </citation>
    <scope>NUCLEOTIDE SEQUENCE [LARGE SCALE GENOMIC DNA]</scope>
    <source>
        <strain evidence="5 6">EZ94</strain>
    </source>
</reference>